<gene>
    <name evidence="2" type="ORF">ATB95_06450</name>
</gene>
<feature type="region of interest" description="Disordered" evidence="1">
    <location>
        <begin position="1"/>
        <end position="30"/>
    </location>
</feature>
<accession>A0ABD4DNN7</accession>
<dbReference type="EMBL" id="LNOI01000001">
    <property type="protein sequence ID" value="KUY20541.1"/>
    <property type="molecule type" value="Genomic_DNA"/>
</dbReference>
<organism evidence="2 3">
    <name type="scientific">Elizabethkingia miricola</name>
    <name type="common">Chryseobacterium miricola</name>
    <dbReference type="NCBI Taxonomy" id="172045"/>
    <lineage>
        <taxon>Bacteria</taxon>
        <taxon>Pseudomonadati</taxon>
        <taxon>Bacteroidota</taxon>
        <taxon>Flavobacteriia</taxon>
        <taxon>Flavobacteriales</taxon>
        <taxon>Weeksellaceae</taxon>
        <taxon>Elizabethkingia</taxon>
    </lineage>
</organism>
<evidence type="ECO:0000313" key="2">
    <source>
        <dbReference type="EMBL" id="KUY20541.1"/>
    </source>
</evidence>
<evidence type="ECO:0000313" key="3">
    <source>
        <dbReference type="Proteomes" id="UP000064412"/>
    </source>
</evidence>
<feature type="compositionally biased region" description="Basic and acidic residues" evidence="1">
    <location>
        <begin position="20"/>
        <end position="29"/>
    </location>
</feature>
<dbReference type="RefSeq" id="WP_059344259.1">
    <property type="nucleotide sequence ID" value="NZ_CP140570.1"/>
</dbReference>
<name>A0ABD4DNN7_ELIMR</name>
<protein>
    <submittedName>
        <fullName evidence="2">Uncharacterized protein</fullName>
    </submittedName>
</protein>
<dbReference type="AlphaFoldDB" id="A0ABD4DNN7"/>
<comment type="caution">
    <text evidence="2">The sequence shown here is derived from an EMBL/GenBank/DDBJ whole genome shotgun (WGS) entry which is preliminary data.</text>
</comment>
<proteinExistence type="predicted"/>
<dbReference type="Proteomes" id="UP000064412">
    <property type="component" value="Unassembled WGS sequence"/>
</dbReference>
<reference evidence="2 3" key="1">
    <citation type="submission" date="2015-11" db="EMBL/GenBank/DDBJ databases">
        <authorList>
            <person name="Nicholson A.C."/>
            <person name="Humrighouse B.W."/>
            <person name="Graziano J."/>
            <person name="Lasker B."/>
            <person name="Whitney A.M."/>
            <person name="Mcquiston J.R."/>
        </authorList>
    </citation>
    <scope>NUCLEOTIDE SEQUENCE [LARGE SCALE GENOMIC DNA]</scope>
    <source>
        <strain evidence="2 3">G4071</strain>
    </source>
</reference>
<feature type="compositionally biased region" description="Polar residues" evidence="1">
    <location>
        <begin position="48"/>
        <end position="57"/>
    </location>
</feature>
<sequence length="67" mass="7455">MDIPNNNIPGQEPKSGESSSEQKLKKDYIPPRLNVTILTHEKEIIPTSLGNSINPDTENNKPLESDK</sequence>
<feature type="compositionally biased region" description="Basic and acidic residues" evidence="1">
    <location>
        <begin position="58"/>
        <end position="67"/>
    </location>
</feature>
<feature type="region of interest" description="Disordered" evidence="1">
    <location>
        <begin position="43"/>
        <end position="67"/>
    </location>
</feature>
<evidence type="ECO:0000256" key="1">
    <source>
        <dbReference type="SAM" id="MobiDB-lite"/>
    </source>
</evidence>